<dbReference type="EMBL" id="CP049871">
    <property type="protein sequence ID" value="QIL02009.1"/>
    <property type="molecule type" value="Genomic_DNA"/>
</dbReference>
<dbReference type="InterPro" id="IPR012938">
    <property type="entry name" value="Glc/Sorbosone_DH"/>
</dbReference>
<dbReference type="Pfam" id="PF07995">
    <property type="entry name" value="GSDH"/>
    <property type="match status" value="1"/>
</dbReference>
<evidence type="ECO:0000313" key="3">
    <source>
        <dbReference type="EMBL" id="QIL02009.1"/>
    </source>
</evidence>
<evidence type="ECO:0000256" key="1">
    <source>
        <dbReference type="SAM" id="SignalP"/>
    </source>
</evidence>
<gene>
    <name evidence="3" type="ORF">G7078_03885</name>
</gene>
<dbReference type="Proteomes" id="UP000502502">
    <property type="component" value="Chromosome"/>
</dbReference>
<dbReference type="SUPFAM" id="SSF50952">
    <property type="entry name" value="Soluble quinoprotein glucose dehydrogenase"/>
    <property type="match status" value="1"/>
</dbReference>
<evidence type="ECO:0000259" key="2">
    <source>
        <dbReference type="Pfam" id="PF07995"/>
    </source>
</evidence>
<feature type="chain" id="PRO_5026357047" evidence="1">
    <location>
        <begin position="20"/>
        <end position="380"/>
    </location>
</feature>
<dbReference type="PROSITE" id="PS51257">
    <property type="entry name" value="PROKAR_LIPOPROTEIN"/>
    <property type="match status" value="1"/>
</dbReference>
<name>A0A6G7ZM67_9SPHN</name>
<dbReference type="KEGG" id="ssin:G7078_03885"/>
<feature type="signal peptide" evidence="1">
    <location>
        <begin position="1"/>
        <end position="19"/>
    </location>
</feature>
<dbReference type="PANTHER" id="PTHR19328">
    <property type="entry name" value="HEDGEHOG-INTERACTING PROTEIN"/>
    <property type="match status" value="1"/>
</dbReference>
<accession>A0A6G7ZM67</accession>
<protein>
    <submittedName>
        <fullName evidence="3">PQQ-dependent sugar dehydrogenase</fullName>
    </submittedName>
</protein>
<reference evidence="3 4" key="1">
    <citation type="submission" date="2020-03" db="EMBL/GenBank/DDBJ databases">
        <title>Sphingomonas sp. nov., isolated from fish.</title>
        <authorList>
            <person name="Hyun D.-W."/>
            <person name="Bae J.-W."/>
        </authorList>
    </citation>
    <scope>NUCLEOTIDE SEQUENCE [LARGE SCALE GENOMIC DNA]</scope>
    <source>
        <strain evidence="3 4">HDW15C</strain>
    </source>
</reference>
<dbReference type="AlphaFoldDB" id="A0A6G7ZM67"/>
<keyword evidence="4" id="KW-1185">Reference proteome</keyword>
<sequence>MSLKLLQAALLLVAGSCSAAPSQPQAQGPSATEPFTTTPVASFDSPWAMDFLPGSGLPVTTMALVTEKAGKLWLVDTATGKRQAVGGIPKVAVTSQGGLADVVVHPDFAGNRLVYLSFTEAGPNGTSGAALGYGTLIFVGPAVPGGPTGAQLSDFKVIWRQQPKVGGGGHYSQRIAFAPDGTMFVSSGERQKGAPAQDPNSDLGKIIHLTADGQRIGHHYTAGHRNVLGLAFAPDGRLWETEMGPKGGDELNLIIQGKNYGWPVASYGSEYSGADIPDAHASRGFEEPKLRWNPSISPGSLLIYTGDAFPQWHGDALIGALSGQALIRVDIDGDTARKADQWDMGKRIRAVDQGPGGIVYLLEDGPGGRLIKLQPAPKNG</sequence>
<dbReference type="InterPro" id="IPR011042">
    <property type="entry name" value="6-blade_b-propeller_TolB-like"/>
</dbReference>
<dbReference type="PANTHER" id="PTHR19328:SF75">
    <property type="entry name" value="ALDOSE SUGAR DEHYDROGENASE YLII"/>
    <property type="match status" value="1"/>
</dbReference>
<proteinExistence type="predicted"/>
<evidence type="ECO:0000313" key="4">
    <source>
        <dbReference type="Proteomes" id="UP000502502"/>
    </source>
</evidence>
<dbReference type="Gene3D" id="2.120.10.30">
    <property type="entry name" value="TolB, C-terminal domain"/>
    <property type="match status" value="1"/>
</dbReference>
<dbReference type="InterPro" id="IPR011041">
    <property type="entry name" value="Quinoprot_gluc/sorb_DH_b-prop"/>
</dbReference>
<keyword evidence="1" id="KW-0732">Signal</keyword>
<feature type="domain" description="Glucose/Sorbosone dehydrogenase" evidence="2">
    <location>
        <begin position="43"/>
        <end position="372"/>
    </location>
</feature>
<organism evidence="3 4">
    <name type="scientific">Sphingomonas sinipercae</name>
    <dbReference type="NCBI Taxonomy" id="2714944"/>
    <lineage>
        <taxon>Bacteria</taxon>
        <taxon>Pseudomonadati</taxon>
        <taxon>Pseudomonadota</taxon>
        <taxon>Alphaproteobacteria</taxon>
        <taxon>Sphingomonadales</taxon>
        <taxon>Sphingomonadaceae</taxon>
        <taxon>Sphingomonas</taxon>
    </lineage>
</organism>